<dbReference type="GO" id="GO:0005681">
    <property type="term" value="C:spliceosomal complex"/>
    <property type="evidence" value="ECO:0007669"/>
    <property type="project" value="TreeGrafter"/>
</dbReference>
<gene>
    <name evidence="5" type="ORF">ARMOST_04070</name>
</gene>
<comment type="subcellular location">
    <subcellularLocation>
        <location evidence="2">Cytoplasm</location>
    </subcellularLocation>
    <subcellularLocation>
        <location evidence="1">Nucleus</location>
    </subcellularLocation>
</comment>
<reference evidence="6" key="1">
    <citation type="journal article" date="2017" name="Nat. Ecol. Evol.">
        <title>Genome expansion and lineage-specific genetic innovations in the forest pathogenic fungi Armillaria.</title>
        <authorList>
            <person name="Sipos G."/>
            <person name="Prasanna A.N."/>
            <person name="Walter M.C."/>
            <person name="O'Connor E."/>
            <person name="Balint B."/>
            <person name="Krizsan K."/>
            <person name="Kiss B."/>
            <person name="Hess J."/>
            <person name="Varga T."/>
            <person name="Slot J."/>
            <person name="Riley R."/>
            <person name="Boka B."/>
            <person name="Rigling D."/>
            <person name="Barry K."/>
            <person name="Lee J."/>
            <person name="Mihaltcheva S."/>
            <person name="LaButti K."/>
            <person name="Lipzen A."/>
            <person name="Waldron R."/>
            <person name="Moloney N.M."/>
            <person name="Sperisen C."/>
            <person name="Kredics L."/>
            <person name="Vagvoelgyi C."/>
            <person name="Patrignani A."/>
            <person name="Fitzpatrick D."/>
            <person name="Nagy I."/>
            <person name="Doyle S."/>
            <person name="Anderson J.B."/>
            <person name="Grigoriev I.V."/>
            <person name="Gueldener U."/>
            <person name="Muensterkoetter M."/>
            <person name="Nagy L.G."/>
        </authorList>
    </citation>
    <scope>NUCLEOTIDE SEQUENCE [LARGE SCALE GENOMIC DNA]</scope>
    <source>
        <strain evidence="6">C18/9</strain>
    </source>
</reference>
<dbReference type="GO" id="GO:0034715">
    <property type="term" value="C:pICln-Sm protein complex"/>
    <property type="evidence" value="ECO:0007669"/>
    <property type="project" value="TreeGrafter"/>
</dbReference>
<dbReference type="OMA" id="ESALVFM"/>
<evidence type="ECO:0008006" key="7">
    <source>
        <dbReference type="Google" id="ProtNLM"/>
    </source>
</evidence>
<evidence type="ECO:0000256" key="1">
    <source>
        <dbReference type="ARBA" id="ARBA00004123"/>
    </source>
</evidence>
<dbReference type="InterPro" id="IPR039924">
    <property type="entry name" value="ICln/Lot5/Saf5"/>
</dbReference>
<dbReference type="GO" id="GO:0045292">
    <property type="term" value="P:mRNA cis splicing, via spliceosome"/>
    <property type="evidence" value="ECO:0007669"/>
    <property type="project" value="TreeGrafter"/>
</dbReference>
<dbReference type="PANTHER" id="PTHR21399:SF0">
    <property type="entry name" value="METHYLOSOME SUBUNIT PICLN"/>
    <property type="match status" value="1"/>
</dbReference>
<dbReference type="InterPro" id="IPR011993">
    <property type="entry name" value="PH-like_dom_sf"/>
</dbReference>
<dbReference type="OrthoDB" id="19714at2759"/>
<dbReference type="PANTHER" id="PTHR21399">
    <property type="entry name" value="CHLORIDE CONDUCTANCE REGULATORY PROTEIN ICLN"/>
    <property type="match status" value="1"/>
</dbReference>
<dbReference type="Pfam" id="PF03517">
    <property type="entry name" value="Voldacs"/>
    <property type="match status" value="1"/>
</dbReference>
<dbReference type="GO" id="GO:0005829">
    <property type="term" value="C:cytosol"/>
    <property type="evidence" value="ECO:0007669"/>
    <property type="project" value="TreeGrafter"/>
</dbReference>
<dbReference type="GO" id="GO:0000387">
    <property type="term" value="P:spliceosomal snRNP assembly"/>
    <property type="evidence" value="ECO:0007669"/>
    <property type="project" value="TreeGrafter"/>
</dbReference>
<dbReference type="EMBL" id="FUEG01000002">
    <property type="protein sequence ID" value="SJL00756.1"/>
    <property type="molecule type" value="Genomic_DNA"/>
</dbReference>
<accession>A0A284QWA1</accession>
<dbReference type="Proteomes" id="UP000219338">
    <property type="component" value="Unassembled WGS sequence"/>
</dbReference>
<proteinExistence type="predicted"/>
<dbReference type="AlphaFoldDB" id="A0A284QWA1"/>
<evidence type="ECO:0000313" key="6">
    <source>
        <dbReference type="Proteomes" id="UP000219338"/>
    </source>
</evidence>
<keyword evidence="4" id="KW-0539">Nucleus</keyword>
<evidence type="ECO:0000256" key="2">
    <source>
        <dbReference type="ARBA" id="ARBA00004496"/>
    </source>
</evidence>
<dbReference type="STRING" id="47428.A0A284QWA1"/>
<sequence>MAVHLTSTLPSFSTPQEHATIVSSTPQNFSDILPVLRHQQKEVQVRFDAPLEDKAEWRHGTLYVIDSVLAFVEDGENAQGWQIEYPAITLHAISKAEGGIYCQLNDKFGLIGAEEEEGEGEDAMRELTIVPKDSGSLDAIFEALSLCASLHPDEPSPSDDEDDEAFVDADEFEVFDGTEEQELSEVGRVRSDFINDSRYQPY</sequence>
<keyword evidence="6" id="KW-1185">Reference proteome</keyword>
<dbReference type="Gene3D" id="2.30.29.30">
    <property type="entry name" value="Pleckstrin-homology domain (PH domain)/Phosphotyrosine-binding domain (PTB)"/>
    <property type="match status" value="1"/>
</dbReference>
<evidence type="ECO:0000313" key="5">
    <source>
        <dbReference type="EMBL" id="SJL00756.1"/>
    </source>
</evidence>
<keyword evidence="3" id="KW-0963">Cytoplasm</keyword>
<protein>
    <recommendedName>
        <fullName evidence="7">Methylosome subunit pICln</fullName>
    </recommendedName>
</protein>
<organism evidence="5 6">
    <name type="scientific">Armillaria ostoyae</name>
    <name type="common">Armillaria root rot fungus</name>
    <dbReference type="NCBI Taxonomy" id="47428"/>
    <lineage>
        <taxon>Eukaryota</taxon>
        <taxon>Fungi</taxon>
        <taxon>Dikarya</taxon>
        <taxon>Basidiomycota</taxon>
        <taxon>Agaricomycotina</taxon>
        <taxon>Agaricomycetes</taxon>
        <taxon>Agaricomycetidae</taxon>
        <taxon>Agaricales</taxon>
        <taxon>Marasmiineae</taxon>
        <taxon>Physalacriaceae</taxon>
        <taxon>Armillaria</taxon>
    </lineage>
</organism>
<evidence type="ECO:0000256" key="3">
    <source>
        <dbReference type="ARBA" id="ARBA00022490"/>
    </source>
</evidence>
<evidence type="ECO:0000256" key="4">
    <source>
        <dbReference type="ARBA" id="ARBA00023242"/>
    </source>
</evidence>
<name>A0A284QWA1_ARMOS</name>